<dbReference type="Pfam" id="PF00664">
    <property type="entry name" value="ABC_membrane"/>
    <property type="match status" value="1"/>
</dbReference>
<dbReference type="InterPro" id="IPR027417">
    <property type="entry name" value="P-loop_NTPase"/>
</dbReference>
<dbReference type="InterPro" id="IPR039421">
    <property type="entry name" value="Type_1_exporter"/>
</dbReference>
<feature type="domain" description="ABC transmembrane type-1" evidence="9">
    <location>
        <begin position="30"/>
        <end position="309"/>
    </location>
</feature>
<evidence type="ECO:0000256" key="5">
    <source>
        <dbReference type="ARBA" id="ARBA00022989"/>
    </source>
</evidence>
<dbReference type="PROSITE" id="PS50893">
    <property type="entry name" value="ABC_TRANSPORTER_2"/>
    <property type="match status" value="1"/>
</dbReference>
<proteinExistence type="predicted"/>
<dbReference type="Gene3D" id="3.40.50.300">
    <property type="entry name" value="P-loop containing nucleotide triphosphate hydrolases"/>
    <property type="match status" value="1"/>
</dbReference>
<dbReference type="PANTHER" id="PTHR43394">
    <property type="entry name" value="ATP-DEPENDENT PERMEASE MDL1, MITOCHONDRIAL"/>
    <property type="match status" value="1"/>
</dbReference>
<dbReference type="SUPFAM" id="SSF52540">
    <property type="entry name" value="P-loop containing nucleoside triphosphate hydrolases"/>
    <property type="match status" value="1"/>
</dbReference>
<dbReference type="EMBL" id="BAAARA010000005">
    <property type="protein sequence ID" value="GAA2343786.1"/>
    <property type="molecule type" value="Genomic_DNA"/>
</dbReference>
<dbReference type="RefSeq" id="WP_344129284.1">
    <property type="nucleotide sequence ID" value="NZ_BAAARA010000005.1"/>
</dbReference>
<dbReference type="SUPFAM" id="SSF90123">
    <property type="entry name" value="ABC transporter transmembrane region"/>
    <property type="match status" value="1"/>
</dbReference>
<feature type="transmembrane region" description="Helical" evidence="7">
    <location>
        <begin position="26"/>
        <end position="49"/>
    </location>
</feature>
<sequence length="579" mass="60769">MSLLPTAGNERARAAVADLLRPQLRVVLRAFALLLAATGLGLLIAPLLGRIIDVVAEGGEPAAITAPVLLILFAVLAQGVLTARGLTRVAEFGESALATLREKFVERALGLPLEQVERAGSGDLTSRVANDVGTVGQAVRFALPELARSGLTIALTLVALAVLDWRFALVALVVAPIHVATVRWYQRRAAPLYAEQRVATGAQQHQLLDTVGGARTVRAFGLTAAHQEQVRGRSRRAAELMLRGVDLLTGFYNRLNLAEFIGLATVLTTGFLLVSNGLATIGTASAAALYFHNLFNPINAALRLIDDAQVALASLVRLVGVADLPEEPTTSASAPRADGSIKIAELGHEYRGGHPALESVDLEVRPGERVALVGASGAGKTTLAKLIAGVHLPTRGSIHIGGIGLDELGPAVGREVALLSQEAHVFAGPLAEDLRLARPQATEPELRAALHRAGALDWADALPDGLETVVGDGGHRLTAAQARQLALARLALSEHPIAILDEATAEAGSAGARELEAATERVLGERTALVVAHRLSQAAACDRIVVLDAGRVVEDGTHAELVAADGRYARLWRTWTDAR</sequence>
<dbReference type="PROSITE" id="PS50929">
    <property type="entry name" value="ABC_TM1F"/>
    <property type="match status" value="1"/>
</dbReference>
<dbReference type="InterPro" id="IPR003593">
    <property type="entry name" value="AAA+_ATPase"/>
</dbReference>
<evidence type="ECO:0000259" key="8">
    <source>
        <dbReference type="PROSITE" id="PS50893"/>
    </source>
</evidence>
<dbReference type="PANTHER" id="PTHR43394:SF1">
    <property type="entry name" value="ATP-BINDING CASSETTE SUB-FAMILY B MEMBER 10, MITOCHONDRIAL"/>
    <property type="match status" value="1"/>
</dbReference>
<accession>A0ABN3G4A8</accession>
<evidence type="ECO:0000256" key="1">
    <source>
        <dbReference type="ARBA" id="ARBA00004651"/>
    </source>
</evidence>
<feature type="transmembrane region" description="Helical" evidence="7">
    <location>
        <begin position="260"/>
        <end position="291"/>
    </location>
</feature>
<organism evidence="10 11">
    <name type="scientific">Saccharopolyspora halophila</name>
    <dbReference type="NCBI Taxonomy" id="405551"/>
    <lineage>
        <taxon>Bacteria</taxon>
        <taxon>Bacillati</taxon>
        <taxon>Actinomycetota</taxon>
        <taxon>Actinomycetes</taxon>
        <taxon>Pseudonocardiales</taxon>
        <taxon>Pseudonocardiaceae</taxon>
        <taxon>Saccharopolyspora</taxon>
    </lineage>
</organism>
<comment type="caution">
    <text evidence="10">The sequence shown here is derived from an EMBL/GenBank/DDBJ whole genome shotgun (WGS) entry which is preliminary data.</text>
</comment>
<evidence type="ECO:0000259" key="9">
    <source>
        <dbReference type="PROSITE" id="PS50929"/>
    </source>
</evidence>
<evidence type="ECO:0000256" key="4">
    <source>
        <dbReference type="ARBA" id="ARBA00022840"/>
    </source>
</evidence>
<keyword evidence="6 7" id="KW-0472">Membrane</keyword>
<dbReference type="CDD" id="cd07346">
    <property type="entry name" value="ABC_6TM_exporters"/>
    <property type="match status" value="1"/>
</dbReference>
<evidence type="ECO:0000256" key="6">
    <source>
        <dbReference type="ARBA" id="ARBA00023136"/>
    </source>
</evidence>
<evidence type="ECO:0000313" key="10">
    <source>
        <dbReference type="EMBL" id="GAA2343786.1"/>
    </source>
</evidence>
<evidence type="ECO:0000256" key="3">
    <source>
        <dbReference type="ARBA" id="ARBA00022741"/>
    </source>
</evidence>
<comment type="subcellular location">
    <subcellularLocation>
        <location evidence="1">Cell membrane</location>
        <topology evidence="1">Multi-pass membrane protein</topology>
    </subcellularLocation>
</comment>
<keyword evidence="2 7" id="KW-0812">Transmembrane</keyword>
<evidence type="ECO:0000313" key="11">
    <source>
        <dbReference type="Proteomes" id="UP001501218"/>
    </source>
</evidence>
<evidence type="ECO:0000256" key="2">
    <source>
        <dbReference type="ARBA" id="ARBA00022692"/>
    </source>
</evidence>
<dbReference type="InterPro" id="IPR036640">
    <property type="entry name" value="ABC1_TM_sf"/>
</dbReference>
<evidence type="ECO:0000256" key="7">
    <source>
        <dbReference type="SAM" id="Phobius"/>
    </source>
</evidence>
<feature type="transmembrane region" description="Helical" evidence="7">
    <location>
        <begin position="61"/>
        <end position="81"/>
    </location>
</feature>
<dbReference type="Pfam" id="PF00005">
    <property type="entry name" value="ABC_tran"/>
    <property type="match status" value="1"/>
</dbReference>
<gene>
    <name evidence="10" type="ORF">GCM10009854_20660</name>
</gene>
<feature type="domain" description="ABC transporter" evidence="8">
    <location>
        <begin position="341"/>
        <end position="574"/>
    </location>
</feature>
<keyword evidence="5 7" id="KW-1133">Transmembrane helix</keyword>
<dbReference type="InterPro" id="IPR003439">
    <property type="entry name" value="ABC_transporter-like_ATP-bd"/>
</dbReference>
<dbReference type="SMART" id="SM00382">
    <property type="entry name" value="AAA"/>
    <property type="match status" value="1"/>
</dbReference>
<protein>
    <submittedName>
        <fullName evidence="10">ABC transporter ATP-binding protein</fullName>
    </submittedName>
</protein>
<keyword evidence="3" id="KW-0547">Nucleotide-binding</keyword>
<keyword evidence="4 10" id="KW-0067">ATP-binding</keyword>
<dbReference type="GO" id="GO:0005524">
    <property type="term" value="F:ATP binding"/>
    <property type="evidence" value="ECO:0007669"/>
    <property type="project" value="UniProtKB-KW"/>
</dbReference>
<dbReference type="Proteomes" id="UP001501218">
    <property type="component" value="Unassembled WGS sequence"/>
</dbReference>
<dbReference type="InterPro" id="IPR011527">
    <property type="entry name" value="ABC1_TM_dom"/>
</dbReference>
<reference evidence="10 11" key="1">
    <citation type="journal article" date="2019" name="Int. J. Syst. Evol. Microbiol.">
        <title>The Global Catalogue of Microorganisms (GCM) 10K type strain sequencing project: providing services to taxonomists for standard genome sequencing and annotation.</title>
        <authorList>
            <consortium name="The Broad Institute Genomics Platform"/>
            <consortium name="The Broad Institute Genome Sequencing Center for Infectious Disease"/>
            <person name="Wu L."/>
            <person name="Ma J."/>
        </authorList>
    </citation>
    <scope>NUCLEOTIDE SEQUENCE [LARGE SCALE GENOMIC DNA]</scope>
    <source>
        <strain evidence="10 11">JCM 16221</strain>
    </source>
</reference>
<dbReference type="Gene3D" id="1.20.1560.10">
    <property type="entry name" value="ABC transporter type 1, transmembrane domain"/>
    <property type="match status" value="1"/>
</dbReference>
<name>A0ABN3G4A8_9PSEU</name>
<keyword evidence="11" id="KW-1185">Reference proteome</keyword>